<dbReference type="CDD" id="cd07432">
    <property type="entry name" value="PHP_HisPPase"/>
    <property type="match status" value="1"/>
</dbReference>
<dbReference type="InterPro" id="IPR050243">
    <property type="entry name" value="PHP_phosphatase"/>
</dbReference>
<reference evidence="2 3" key="1">
    <citation type="journal article" date="2020" name="J Geophys Res Biogeosci">
        <title>Magnetotaxis as an Adaptation to Enable Bacterial Shuttling of Microbial Sulfur and Sulfur Cycling Across Aquatic Oxic#Anoxic Interfaces.</title>
        <authorList>
            <person name="Li J."/>
            <person name="Liu P."/>
            <person name="Wang J."/>
            <person name="Roberts A.P."/>
            <person name="Pan Y."/>
        </authorList>
    </citation>
    <scope>NUCLEOTIDE SEQUENCE [LARGE SCALE GENOMIC DNA]</scope>
    <source>
        <strain evidence="2 3">MYR-1_YQ</strain>
    </source>
</reference>
<dbReference type="Pfam" id="PF02811">
    <property type="entry name" value="PHP"/>
    <property type="match status" value="1"/>
</dbReference>
<dbReference type="InterPro" id="IPR003141">
    <property type="entry name" value="Pol/His_phosphatase_N"/>
</dbReference>
<proteinExistence type="predicted"/>
<dbReference type="PANTHER" id="PTHR36928">
    <property type="entry name" value="PHOSPHATASE YCDX-RELATED"/>
    <property type="match status" value="1"/>
</dbReference>
<comment type="caution">
    <text evidence="2">The sequence shown here is derived from an EMBL/GenBank/DDBJ whole genome shotgun (WGS) entry which is preliminary data.</text>
</comment>
<organism evidence="2 3">
    <name type="scientific">Candidatus Magnetobacterium casense</name>
    <dbReference type="NCBI Taxonomy" id="1455061"/>
    <lineage>
        <taxon>Bacteria</taxon>
        <taxon>Pseudomonadati</taxon>
        <taxon>Nitrospirota</taxon>
        <taxon>Thermodesulfovibrionia</taxon>
        <taxon>Thermodesulfovibrionales</taxon>
        <taxon>Candidatus Magnetobacteriaceae</taxon>
        <taxon>Candidatus Magnetobacterium</taxon>
    </lineage>
</organism>
<evidence type="ECO:0000313" key="3">
    <source>
        <dbReference type="Proteomes" id="UP001196980"/>
    </source>
</evidence>
<dbReference type="PANTHER" id="PTHR36928:SF1">
    <property type="entry name" value="PHOSPHATASE YCDX-RELATED"/>
    <property type="match status" value="1"/>
</dbReference>
<dbReference type="SMART" id="SM00481">
    <property type="entry name" value="POLIIIAc"/>
    <property type="match status" value="1"/>
</dbReference>
<accession>A0ABS6RZT2</accession>
<dbReference type="Gene3D" id="3.20.20.140">
    <property type="entry name" value="Metal-dependent hydrolases"/>
    <property type="match status" value="1"/>
</dbReference>
<evidence type="ECO:0000259" key="1">
    <source>
        <dbReference type="SMART" id="SM00481"/>
    </source>
</evidence>
<sequence length="217" mass="23182">MIDLHTHTILSDGQLIPSELVQRAAVIGYRCIALTDHGDASNLEFIIPRTVKVARELSNHTTVTVIPGVEITHVPPELIGEIVAEARGLGARLVVVHGETIVEPVKVGTNRAAIEAGVDILAHPGLITDEDVIRARDMGVTLEITARSGHSLSNGYVAATAVRLGASLVINTDTHSPGDLINRQRAYTIGLAAGMSPQAVQQCFKRSEDIVSKALRW</sequence>
<dbReference type="InterPro" id="IPR004013">
    <property type="entry name" value="PHP_dom"/>
</dbReference>
<gene>
    <name evidence="2" type="ORF">HWQ67_11020</name>
</gene>
<name>A0ABS6RZT2_9BACT</name>
<evidence type="ECO:0000313" key="2">
    <source>
        <dbReference type="EMBL" id="MBV6342117.1"/>
    </source>
</evidence>
<dbReference type="NCBIfam" id="NF004981">
    <property type="entry name" value="PRK06361.1"/>
    <property type="match status" value="1"/>
</dbReference>
<protein>
    <submittedName>
        <fullName evidence="2">Histidinol phosphate phosphatase domain-containing protein</fullName>
    </submittedName>
</protein>
<dbReference type="SUPFAM" id="SSF89550">
    <property type="entry name" value="PHP domain-like"/>
    <property type="match status" value="1"/>
</dbReference>
<keyword evidence="3" id="KW-1185">Reference proteome</keyword>
<dbReference type="EMBL" id="JABXWD010000198">
    <property type="protein sequence ID" value="MBV6342117.1"/>
    <property type="molecule type" value="Genomic_DNA"/>
</dbReference>
<dbReference type="RefSeq" id="WP_255317237.1">
    <property type="nucleotide sequence ID" value="NZ_JABXWD010000198.1"/>
</dbReference>
<dbReference type="Proteomes" id="UP001196980">
    <property type="component" value="Unassembled WGS sequence"/>
</dbReference>
<dbReference type="InterPro" id="IPR016195">
    <property type="entry name" value="Pol/histidinol_Pase-like"/>
</dbReference>
<feature type="domain" description="Polymerase/histidinol phosphatase N-terminal" evidence="1">
    <location>
        <begin position="2"/>
        <end position="75"/>
    </location>
</feature>